<organism evidence="1 2">
    <name type="scientific">Spartinivicinus poritis</name>
    <dbReference type="NCBI Taxonomy" id="2994640"/>
    <lineage>
        <taxon>Bacteria</taxon>
        <taxon>Pseudomonadati</taxon>
        <taxon>Pseudomonadota</taxon>
        <taxon>Gammaproteobacteria</taxon>
        <taxon>Oceanospirillales</taxon>
        <taxon>Zooshikellaceae</taxon>
        <taxon>Spartinivicinus</taxon>
    </lineage>
</organism>
<gene>
    <name evidence="1" type="ORF">ORQ98_10935</name>
</gene>
<evidence type="ECO:0000313" key="1">
    <source>
        <dbReference type="EMBL" id="MDE1462485.1"/>
    </source>
</evidence>
<reference evidence="1 2" key="1">
    <citation type="submission" date="2022-11" db="EMBL/GenBank/DDBJ databases">
        <title>Spartinivicinus poritis sp. nov., isolated from scleractinian coral Porites lutea.</title>
        <authorList>
            <person name="Zhang G."/>
            <person name="Cai L."/>
            <person name="Wei Q."/>
        </authorList>
    </citation>
    <scope>NUCLEOTIDE SEQUENCE [LARGE SCALE GENOMIC DNA]</scope>
    <source>
        <strain evidence="1 2">A2-2</strain>
    </source>
</reference>
<dbReference type="RefSeq" id="WP_274688840.1">
    <property type="nucleotide sequence ID" value="NZ_JAPMOU010000011.1"/>
</dbReference>
<protein>
    <submittedName>
        <fullName evidence="1">DUF2750 domain-containing protein</fullName>
    </submittedName>
</protein>
<dbReference type="Pfam" id="PF11042">
    <property type="entry name" value="DUF2750"/>
    <property type="match status" value="1"/>
</dbReference>
<proteinExistence type="predicted"/>
<sequence>MRSPLPDDLATIATWPRLKRYCYFFEEAVETDQIWTLYRRSWAIEQSNGYHTFPLWPNQAFATICATKQWQCFKPIQFNIEIILKEVIPMLDNSLWFPSIFQTPSDKGTIINTQLLKDELLSLM</sequence>
<comment type="caution">
    <text evidence="1">The sequence shown here is derived from an EMBL/GenBank/DDBJ whole genome shotgun (WGS) entry which is preliminary data.</text>
</comment>
<dbReference type="InterPro" id="IPR021284">
    <property type="entry name" value="DUF2750"/>
</dbReference>
<evidence type="ECO:0000313" key="2">
    <source>
        <dbReference type="Proteomes" id="UP001528823"/>
    </source>
</evidence>
<keyword evidence="2" id="KW-1185">Reference proteome</keyword>
<dbReference type="Proteomes" id="UP001528823">
    <property type="component" value="Unassembled WGS sequence"/>
</dbReference>
<accession>A0ABT5U7Y9</accession>
<dbReference type="EMBL" id="JAPMOU010000011">
    <property type="protein sequence ID" value="MDE1462485.1"/>
    <property type="molecule type" value="Genomic_DNA"/>
</dbReference>
<name>A0ABT5U7Y9_9GAMM</name>